<accession>A0A3S8S1Y2</accession>
<dbReference type="InterPro" id="IPR029063">
    <property type="entry name" value="SAM-dependent_MTases_sf"/>
</dbReference>
<dbReference type="RefSeq" id="WP_125085319.1">
    <property type="nucleotide sequence ID" value="NZ_CP034248.1"/>
</dbReference>
<evidence type="ECO:0000313" key="2">
    <source>
        <dbReference type="EMBL" id="AZK49178.1"/>
    </source>
</evidence>
<organism evidence="2 3">
    <name type="scientific">Paenibacillus lentus</name>
    <dbReference type="NCBI Taxonomy" id="1338368"/>
    <lineage>
        <taxon>Bacteria</taxon>
        <taxon>Bacillati</taxon>
        <taxon>Bacillota</taxon>
        <taxon>Bacilli</taxon>
        <taxon>Bacillales</taxon>
        <taxon>Paenibacillaceae</taxon>
        <taxon>Paenibacillus</taxon>
    </lineage>
</organism>
<dbReference type="OrthoDB" id="9761985at2"/>
<gene>
    <name evidence="2" type="ORF">EIM92_22150</name>
</gene>
<evidence type="ECO:0000313" key="3">
    <source>
        <dbReference type="Proteomes" id="UP000273145"/>
    </source>
</evidence>
<proteinExistence type="predicted"/>
<dbReference type="KEGG" id="plen:EIM92_22150"/>
<name>A0A3S8S1Y2_9BACL</name>
<dbReference type="PANTHER" id="PTHR43317:SF1">
    <property type="entry name" value="THERMOSPERMINE SYNTHASE ACAULIS5"/>
    <property type="match status" value="1"/>
</dbReference>
<dbReference type="SUPFAM" id="SSF53335">
    <property type="entry name" value="S-adenosyl-L-methionine-dependent methyltransferases"/>
    <property type="match status" value="1"/>
</dbReference>
<protein>
    <submittedName>
        <fullName evidence="2">Spermidine synthase</fullName>
    </submittedName>
</protein>
<dbReference type="NCBIfam" id="NF037959">
    <property type="entry name" value="MFS_SpdSyn"/>
    <property type="match status" value="1"/>
</dbReference>
<dbReference type="PANTHER" id="PTHR43317">
    <property type="entry name" value="THERMOSPERMINE SYNTHASE ACAULIS5"/>
    <property type="match status" value="1"/>
</dbReference>
<dbReference type="Proteomes" id="UP000273145">
    <property type="component" value="Chromosome"/>
</dbReference>
<reference evidence="2 3" key="1">
    <citation type="submission" date="2018-11" db="EMBL/GenBank/DDBJ databases">
        <title>Genome sequencing of Paenibacillus lentus DSM25539(T).</title>
        <authorList>
            <person name="Kook J.-K."/>
            <person name="Park S.-N."/>
            <person name="Lim Y.K."/>
        </authorList>
    </citation>
    <scope>NUCLEOTIDE SEQUENCE [LARGE SCALE GENOMIC DNA]</scope>
    <source>
        <strain evidence="2 3">DSM 25539</strain>
    </source>
</reference>
<dbReference type="GO" id="GO:0006596">
    <property type="term" value="P:polyamine biosynthetic process"/>
    <property type="evidence" value="ECO:0007669"/>
    <property type="project" value="UniProtKB-KW"/>
</dbReference>
<dbReference type="Pfam" id="PF01564">
    <property type="entry name" value="Spermine_synth"/>
    <property type="match status" value="1"/>
</dbReference>
<evidence type="ECO:0000256" key="1">
    <source>
        <dbReference type="ARBA" id="ARBA00023115"/>
    </source>
</evidence>
<dbReference type="Gene3D" id="3.40.50.150">
    <property type="entry name" value="Vaccinia Virus protein VP39"/>
    <property type="match status" value="1"/>
</dbReference>
<keyword evidence="3" id="KW-1185">Reference proteome</keyword>
<dbReference type="AlphaFoldDB" id="A0A3S8S1Y2"/>
<sequence length="247" mass="28092">MKLLYKTFSQGHEVAVYEAVELDGEKGTFRVLQFSEEAVQGAMDMANPERVVLEYPRAICHLMEYNQASFERVFLIGHGIGTLSRHFADKTFDVAELDQAVVDISREWFGYSKDNVRVGDGRELLENEPPHVYDYVVLDAFSAKGTPTHLLSSEFFHMAASKLEHPGSLIMNLMGRGEQDSWMNAIHSTLSEVFPYTKCFALPVEGDRDLRNIIMMGSKQNIQYQTRHMAGFIEFEAGQGYMIYDHS</sequence>
<dbReference type="EMBL" id="CP034248">
    <property type="protein sequence ID" value="AZK49178.1"/>
    <property type="molecule type" value="Genomic_DNA"/>
</dbReference>
<keyword evidence="1" id="KW-0620">Polyamine biosynthesis</keyword>